<keyword evidence="6" id="KW-1185">Reference proteome</keyword>
<dbReference type="GO" id="GO:0098024">
    <property type="term" value="C:virus tail, fiber"/>
    <property type="evidence" value="ECO:0007669"/>
    <property type="project" value="UniProtKB-KW"/>
</dbReference>
<reference evidence="5 6" key="1">
    <citation type="submission" date="2020-07" db="EMBL/GenBank/DDBJ databases">
        <title>Complete genome sequence of Achromobacter sp. phage Mano.</title>
        <authorList>
            <person name="Bartz M.L."/>
            <person name="Yao G.W."/>
            <person name="Le T."/>
            <person name="Gonzalez C."/>
            <person name="Young R."/>
            <person name="Liu M."/>
        </authorList>
    </citation>
    <scope>NUCLEOTIDE SEQUENCE [LARGE SCALE GENOMIC DNA]</scope>
</reference>
<evidence type="ECO:0000256" key="2">
    <source>
        <dbReference type="ARBA" id="ARBA00022804"/>
    </source>
</evidence>
<gene>
    <name evidence="5" type="ORF">CPT_Mano_014</name>
</gene>
<keyword evidence="1" id="KW-0946">Virion</keyword>
<protein>
    <submittedName>
        <fullName evidence="5">Tail fiber protein</fullName>
    </submittedName>
</protein>
<keyword evidence="1" id="KW-1227">Viral tail protein</keyword>
<evidence type="ECO:0000259" key="3">
    <source>
        <dbReference type="Pfam" id="PF12571"/>
    </source>
</evidence>
<keyword evidence="2" id="KW-1160">Virus entry into host cell</keyword>
<dbReference type="InterPro" id="IPR051934">
    <property type="entry name" value="Phage_Tail_Fiber_Structural"/>
</dbReference>
<dbReference type="InterPro" id="IPR022225">
    <property type="entry name" value="Phage_tail_fibre_N"/>
</dbReference>
<dbReference type="EMBL" id="MT708550">
    <property type="protein sequence ID" value="QOE32747.1"/>
    <property type="molecule type" value="Genomic_DNA"/>
</dbReference>
<evidence type="ECO:0000259" key="4">
    <source>
        <dbReference type="Pfam" id="PF21722"/>
    </source>
</evidence>
<dbReference type="Pfam" id="PF21722">
    <property type="entry name" value="Gly_rich_2"/>
    <property type="match status" value="1"/>
</dbReference>
<dbReference type="GO" id="GO:0019062">
    <property type="term" value="P:virion attachment to host cell"/>
    <property type="evidence" value="ECO:0007669"/>
    <property type="project" value="UniProtKB-KW"/>
</dbReference>
<dbReference type="PANTHER" id="PTHR35191:SF1">
    <property type="entry name" value="PROPHAGE SIDE TAIL FIBER PROTEIN HOMOLOG STFQ-RELATED"/>
    <property type="match status" value="1"/>
</dbReference>
<accession>A0A7L8G6B5</accession>
<dbReference type="Proteomes" id="UP000516893">
    <property type="component" value="Segment"/>
</dbReference>
<dbReference type="PANTHER" id="PTHR35191">
    <property type="entry name" value="PROPHAGE SIDE TAIL FIBER PROTEIN HOMOLOG STFQ-RELATED"/>
    <property type="match status" value="1"/>
</dbReference>
<dbReference type="Pfam" id="PF12571">
    <property type="entry name" value="Phage_tail_fib"/>
    <property type="match status" value="1"/>
</dbReference>
<dbReference type="InterPro" id="IPR049304">
    <property type="entry name" value="Gly_rich_dom"/>
</dbReference>
<keyword evidence="2" id="KW-0945">Host-virus interaction</keyword>
<evidence type="ECO:0000313" key="5">
    <source>
        <dbReference type="EMBL" id="QOE32747.1"/>
    </source>
</evidence>
<keyword evidence="2" id="KW-1161">Viral attachment to host cell</keyword>
<evidence type="ECO:0000256" key="1">
    <source>
        <dbReference type="ARBA" id="ARBA00022672"/>
    </source>
</evidence>
<feature type="domain" description="Phage tail fibre protein N-terminal" evidence="3">
    <location>
        <begin position="1"/>
        <end position="150"/>
    </location>
</feature>
<proteinExistence type="predicted"/>
<keyword evidence="1" id="KW-1230">Viral tail fiber protein</keyword>
<sequence>MAATYYTLLTKVGQAKIANAIALGQSVAWTHMAVGDGNGNPTTPNENQTALVRENYRAAINQLTVDPENPNYMVAELIVPTNVGGWTVYEVGIFDQDGDLIAVANFPATYKPQLAEGSGRDLVVRIIVQVSNASVVTLKVDPAIVLASQKWVADNYLLRAKVAGGTTGQVLAKSGNANEQFAWVDPTAAVNVIVDARPERQTLADGQTIVNLAVNTTQALAVYIEGVRLIETVDYTVNSATQLTLARSYPAGSRIHTYQNDPTSMIADASEAERGFIKLATVAEAQTFTNDGHAITPKKFLDAIGIAKGSAKFVANGSFTVPAGVTKITVSACAGGGGGGGGAASQITGSYVGGVGGGGGAGQSIVSTQYTVTPGQVIAITIGGGGAGGAAGTVGGATAANGTAGGNTVIGTLVTLIGGAGGGGGSSSNQLALGGGGGAGYPNGSAGANVAADSLVGCQTGAGASSPFGGGGGCVRASTDPAGAGLSAYGYGAGGGGGGGNVSPGVSRPGGVGGNGAPGIVVIEW</sequence>
<feature type="domain" description="Glycine-rich" evidence="4">
    <location>
        <begin position="317"/>
        <end position="525"/>
    </location>
</feature>
<organism evidence="5 6">
    <name type="scientific">Achromobacter phage Mano</name>
    <dbReference type="NCBI Taxonomy" id="2767570"/>
    <lineage>
        <taxon>Viruses</taxon>
        <taxon>Duplodnaviria</taxon>
        <taxon>Heunggongvirae</taxon>
        <taxon>Uroviricota</taxon>
        <taxon>Caudoviricetes</taxon>
        <taxon>Manovirus</taxon>
        <taxon>Manovirus Mano</taxon>
    </lineage>
</organism>
<evidence type="ECO:0000313" key="6">
    <source>
        <dbReference type="Proteomes" id="UP000516893"/>
    </source>
</evidence>
<name>A0A7L8G6B5_9CAUD</name>